<feature type="signal peptide" evidence="1">
    <location>
        <begin position="1"/>
        <end position="22"/>
    </location>
</feature>
<dbReference type="EMBL" id="SEOQ01000433">
    <property type="protein sequence ID" value="TFY63094.1"/>
    <property type="molecule type" value="Genomic_DNA"/>
</dbReference>
<reference evidence="2 3" key="1">
    <citation type="submission" date="2019-02" db="EMBL/GenBank/DDBJ databases">
        <title>Genome sequencing of the rare red list fungi Dentipellis fragilis.</title>
        <authorList>
            <person name="Buettner E."/>
            <person name="Kellner H."/>
        </authorList>
    </citation>
    <scope>NUCLEOTIDE SEQUENCE [LARGE SCALE GENOMIC DNA]</scope>
    <source>
        <strain evidence="2 3">DSM 105465</strain>
    </source>
</reference>
<dbReference type="AlphaFoldDB" id="A0A4Y9YKN9"/>
<gene>
    <name evidence="2" type="ORF">EVG20_g6458</name>
</gene>
<accession>A0A4Y9YKN9</accession>
<feature type="chain" id="PRO_5021356579" evidence="1">
    <location>
        <begin position="23"/>
        <end position="371"/>
    </location>
</feature>
<dbReference type="Proteomes" id="UP000298327">
    <property type="component" value="Unassembled WGS sequence"/>
</dbReference>
<name>A0A4Y9YKN9_9AGAM</name>
<sequence length="371" mass="40246">MDPPSLWSSRLLAFASLRPALCGQVTAVAARGSVCPISSLRVPYCPFIWLRLLVPVLGIRDPTSSVLKIVLRAQNAELKNSFGSPSCRPHASITNRRPIDLQYAYILPNPSTLVRRLFYRPSSLIVYRGVEHGTRNTGRGTRKQDAGMRGCGDAGHDGIYHTTTLDFNFDGFRDSETETGLRIAVTLALARAFPAKVKVKANSNPDLNMNANARYEAKSVDAGQRGGASRFKAHDASGSARYGLRVAVTLTFTAWREKRNYCRRIPAAAAAAAAATATATATATTAARTLLPKLQLRTRRATSYLISHRIQSPISPSYRTSAFASIALRSDCRFLLLDASLSPSVSLASSTTYRSLSCRPACTTPMETQSC</sequence>
<proteinExistence type="predicted"/>
<evidence type="ECO:0000313" key="3">
    <source>
        <dbReference type="Proteomes" id="UP000298327"/>
    </source>
</evidence>
<organism evidence="2 3">
    <name type="scientific">Dentipellis fragilis</name>
    <dbReference type="NCBI Taxonomy" id="205917"/>
    <lineage>
        <taxon>Eukaryota</taxon>
        <taxon>Fungi</taxon>
        <taxon>Dikarya</taxon>
        <taxon>Basidiomycota</taxon>
        <taxon>Agaricomycotina</taxon>
        <taxon>Agaricomycetes</taxon>
        <taxon>Russulales</taxon>
        <taxon>Hericiaceae</taxon>
        <taxon>Dentipellis</taxon>
    </lineage>
</organism>
<evidence type="ECO:0000313" key="2">
    <source>
        <dbReference type="EMBL" id="TFY63094.1"/>
    </source>
</evidence>
<keyword evidence="1" id="KW-0732">Signal</keyword>
<comment type="caution">
    <text evidence="2">The sequence shown here is derived from an EMBL/GenBank/DDBJ whole genome shotgun (WGS) entry which is preliminary data.</text>
</comment>
<keyword evidence="3" id="KW-1185">Reference proteome</keyword>
<protein>
    <submittedName>
        <fullName evidence="2">Uncharacterized protein</fullName>
    </submittedName>
</protein>
<evidence type="ECO:0000256" key="1">
    <source>
        <dbReference type="SAM" id="SignalP"/>
    </source>
</evidence>